<keyword evidence="9 15" id="KW-0822">Tryptophan biosynthesis</keyword>
<evidence type="ECO:0000259" key="18">
    <source>
        <dbReference type="Pfam" id="PF04715"/>
    </source>
</evidence>
<gene>
    <name evidence="15 19" type="primary">trpE</name>
    <name evidence="19" type="ORF">JPH1_31630</name>
</gene>
<evidence type="ECO:0000256" key="4">
    <source>
        <dbReference type="ARBA" id="ARBA00011575"/>
    </source>
</evidence>
<evidence type="ECO:0000256" key="5">
    <source>
        <dbReference type="ARBA" id="ARBA00012266"/>
    </source>
</evidence>
<dbReference type="Pfam" id="PF00425">
    <property type="entry name" value="Chorismate_bind"/>
    <property type="match status" value="1"/>
</dbReference>
<keyword evidence="10 15" id="KW-0460">Magnesium</keyword>
<proteinExistence type="inferred from homology"/>
<dbReference type="Gene3D" id="3.60.120.10">
    <property type="entry name" value="Anthranilate synthase"/>
    <property type="match status" value="1"/>
</dbReference>
<dbReference type="InterPro" id="IPR006805">
    <property type="entry name" value="Anth_synth_I_N"/>
</dbReference>
<feature type="compositionally biased region" description="Basic and acidic residues" evidence="16">
    <location>
        <begin position="20"/>
        <end position="29"/>
    </location>
</feature>
<keyword evidence="8 15" id="KW-0479">Metal-binding</keyword>
<evidence type="ECO:0000256" key="9">
    <source>
        <dbReference type="ARBA" id="ARBA00022822"/>
    </source>
</evidence>
<dbReference type="AlphaFoldDB" id="A0AAI8SP36"/>
<comment type="catalytic activity">
    <reaction evidence="14 15">
        <text>chorismate + L-glutamine = anthranilate + pyruvate + L-glutamate + H(+)</text>
        <dbReference type="Rhea" id="RHEA:21732"/>
        <dbReference type="ChEBI" id="CHEBI:15361"/>
        <dbReference type="ChEBI" id="CHEBI:15378"/>
        <dbReference type="ChEBI" id="CHEBI:16567"/>
        <dbReference type="ChEBI" id="CHEBI:29748"/>
        <dbReference type="ChEBI" id="CHEBI:29985"/>
        <dbReference type="ChEBI" id="CHEBI:58359"/>
        <dbReference type="EC" id="4.1.3.27"/>
    </reaction>
</comment>
<dbReference type="FunFam" id="3.60.120.10:FF:000008">
    <property type="entry name" value="Anthranilate synthase component 1"/>
    <property type="match status" value="1"/>
</dbReference>
<dbReference type="PRINTS" id="PR00095">
    <property type="entry name" value="ANTSNTHASEI"/>
</dbReference>
<evidence type="ECO:0000256" key="10">
    <source>
        <dbReference type="ARBA" id="ARBA00022842"/>
    </source>
</evidence>
<comment type="cofactor">
    <cofactor evidence="1 15">
        <name>Mg(2+)</name>
        <dbReference type="ChEBI" id="CHEBI:18420"/>
    </cofactor>
</comment>
<dbReference type="NCBIfam" id="TIGR00564">
    <property type="entry name" value="trpE_most"/>
    <property type="match status" value="1"/>
</dbReference>
<keyword evidence="12 15" id="KW-0456">Lyase</keyword>
<feature type="domain" description="Anthranilate synthase component I N-terminal" evidence="18">
    <location>
        <begin position="66"/>
        <end position="207"/>
    </location>
</feature>
<dbReference type="Pfam" id="PF04715">
    <property type="entry name" value="Anth_synt_I_N"/>
    <property type="match status" value="1"/>
</dbReference>
<evidence type="ECO:0000256" key="7">
    <source>
        <dbReference type="ARBA" id="ARBA00022605"/>
    </source>
</evidence>
<dbReference type="InterPro" id="IPR015890">
    <property type="entry name" value="Chorismate_C"/>
</dbReference>
<evidence type="ECO:0000313" key="20">
    <source>
        <dbReference type="Proteomes" id="UP000327362"/>
    </source>
</evidence>
<comment type="subunit">
    <text evidence="4 15">Heterotetramer consisting of two non-identical subunits: a beta subunit (TrpG) and a large alpha subunit (TrpE).</text>
</comment>
<feature type="region of interest" description="Disordered" evidence="16">
    <location>
        <begin position="1"/>
        <end position="29"/>
    </location>
</feature>
<protein>
    <recommendedName>
        <fullName evidence="6 15">Anthranilate synthase component 1</fullName>
        <ecNumber evidence="5 15">4.1.3.27</ecNumber>
    </recommendedName>
</protein>
<dbReference type="GO" id="GO:0004049">
    <property type="term" value="F:anthranilate synthase activity"/>
    <property type="evidence" value="ECO:0007669"/>
    <property type="project" value="UniProtKB-EC"/>
</dbReference>
<dbReference type="InterPro" id="IPR019999">
    <property type="entry name" value="Anth_synth_I-like"/>
</dbReference>
<comment type="function">
    <text evidence="13 15">Part of a heterotetrameric complex that catalyzes the two-step biosynthesis of anthranilate, an intermediate in the biosynthesis of L-tryptophan. In the first step, the glutamine-binding beta subunit (TrpG) of anthranilate synthase (AS) provides the glutamine amidotransferase activity which generates ammonia as a substrate that, along with chorismate, is used in the second step, catalyzed by the large alpha subunit of AS (TrpE) to produce anthranilate. In the absence of TrpG, TrpE can synthesize anthranilate directly from chorismate and high concentrations of ammonia.</text>
</comment>
<name>A0AAI8SP36_MYCAV</name>
<evidence type="ECO:0000256" key="11">
    <source>
        <dbReference type="ARBA" id="ARBA00023141"/>
    </source>
</evidence>
<reference evidence="19 20" key="1">
    <citation type="submission" date="2019-09" db="EMBL/GenBank/DDBJ databases">
        <title>Complete genome sequence of Mycobacterium avium subsp. hominissuis strain JP-H-1.</title>
        <authorList>
            <person name="Kinoshita Y."/>
            <person name="Niwa H."/>
            <person name="Uchida-Fujii E."/>
            <person name="Nukada T."/>
        </authorList>
    </citation>
    <scope>NUCLEOTIDE SEQUENCE [LARGE SCALE GENOMIC DNA]</scope>
    <source>
        <strain evidence="19 20">JP-H-1</strain>
    </source>
</reference>
<organism evidence="19 20">
    <name type="scientific">Mycobacterium avium subsp. hominissuis</name>
    <dbReference type="NCBI Taxonomy" id="439334"/>
    <lineage>
        <taxon>Bacteria</taxon>
        <taxon>Bacillati</taxon>
        <taxon>Actinomycetota</taxon>
        <taxon>Actinomycetes</taxon>
        <taxon>Mycobacteriales</taxon>
        <taxon>Mycobacteriaceae</taxon>
        <taxon>Mycobacterium</taxon>
        <taxon>Mycobacterium avium complex (MAC)</taxon>
    </lineage>
</organism>
<dbReference type="SUPFAM" id="SSF56322">
    <property type="entry name" value="ADC synthase"/>
    <property type="match status" value="1"/>
</dbReference>
<comment type="similarity">
    <text evidence="3 15">Belongs to the anthranilate synthase component I family.</text>
</comment>
<dbReference type="EC" id="4.1.3.27" evidence="5 15"/>
<evidence type="ECO:0000256" key="3">
    <source>
        <dbReference type="ARBA" id="ARBA00009562"/>
    </source>
</evidence>
<dbReference type="InterPro" id="IPR005256">
    <property type="entry name" value="Anth_synth_I_PabB"/>
</dbReference>
<dbReference type="NCBIfam" id="NF010086">
    <property type="entry name" value="PRK13571.1"/>
    <property type="match status" value="1"/>
</dbReference>
<dbReference type="GO" id="GO:0000162">
    <property type="term" value="P:L-tryptophan biosynthetic process"/>
    <property type="evidence" value="ECO:0007669"/>
    <property type="project" value="UniProtKB-KW"/>
</dbReference>
<evidence type="ECO:0000259" key="17">
    <source>
        <dbReference type="Pfam" id="PF00425"/>
    </source>
</evidence>
<evidence type="ECO:0000256" key="12">
    <source>
        <dbReference type="ARBA" id="ARBA00023239"/>
    </source>
</evidence>
<accession>A0AAI8SP36</accession>
<dbReference type="Proteomes" id="UP000327362">
    <property type="component" value="Chromosome"/>
</dbReference>
<evidence type="ECO:0000256" key="8">
    <source>
        <dbReference type="ARBA" id="ARBA00022723"/>
    </source>
</evidence>
<comment type="pathway">
    <text evidence="2 15">Amino-acid biosynthesis; L-tryptophan biosynthesis; L-tryptophan from chorismate: step 1/5.</text>
</comment>
<evidence type="ECO:0000256" key="6">
    <source>
        <dbReference type="ARBA" id="ARBA00020653"/>
    </source>
</evidence>
<dbReference type="InterPro" id="IPR005801">
    <property type="entry name" value="ADC_synthase"/>
</dbReference>
<keyword evidence="7 15" id="KW-0028">Amino-acid biosynthesis</keyword>
<dbReference type="GO" id="GO:0046872">
    <property type="term" value="F:metal ion binding"/>
    <property type="evidence" value="ECO:0007669"/>
    <property type="project" value="UniProtKB-KW"/>
</dbReference>
<dbReference type="PANTHER" id="PTHR11236:SF46">
    <property type="entry name" value="ANTHRANILATE SYNTHASE COMPONENT 1"/>
    <property type="match status" value="1"/>
</dbReference>
<feature type="domain" description="Chorismate-utilising enzyme C-terminal" evidence="17">
    <location>
        <begin position="264"/>
        <end position="522"/>
    </location>
</feature>
<evidence type="ECO:0000256" key="16">
    <source>
        <dbReference type="SAM" id="MobiDB-lite"/>
    </source>
</evidence>
<evidence type="ECO:0000256" key="14">
    <source>
        <dbReference type="ARBA" id="ARBA00047683"/>
    </source>
</evidence>
<evidence type="ECO:0000256" key="1">
    <source>
        <dbReference type="ARBA" id="ARBA00001946"/>
    </source>
</evidence>
<sequence length="543" mass="58418">MGREFAVALHPRAGRATGRGRAEPPGRVWEDGSVHAHLAATTSREDFRQLAAEHRVVPVTRKVLADSETPLSAYRKLAANRPGTFLLESAEHGRSWSRWSFIGAGSPSALTVRDGEAGWLGVVPQDAPTGGDPLQALRATLDLLATGPLSGLPPLSGGMVGFFAYDLVRRLERLPELAVDDLGLPDMLLLLATDLAAVDHHEGTITLIANAVNWNGTDERVDEAYDDAVARLDVMTAALGQPLASTVATFERPEPRYRAQRSVEEYGKIVDYLVEQIAAGEAFQVVPSQRFEMDTDVDPIDVYRMLRVTNPSPYMYLLHVPNDAGGTDFSIVGSSPEALVTVADGVATTHPIAGTRWRGQTDEEDQLLEKELLADEKERAEHLMLVDLGRNDLGRVCAPGTVRVDDYSHIERYSHVMHLVSTVTGVLDEGRTALDAVTACFPAGTLSGAPKVRAMELIEEVEKTRRGLYGGVVGYLDFAGNADFAIAIRTALMRGGTAYVQSGGGVVADSNGPYEYTEATNKARAVLGAIAAAETLTEPGARR</sequence>
<dbReference type="PANTHER" id="PTHR11236">
    <property type="entry name" value="AMINOBENZOATE/ANTHRANILATE SYNTHASE"/>
    <property type="match status" value="1"/>
</dbReference>
<evidence type="ECO:0000256" key="15">
    <source>
        <dbReference type="RuleBase" id="RU364045"/>
    </source>
</evidence>
<dbReference type="EMBL" id="AP020326">
    <property type="protein sequence ID" value="BBN48688.1"/>
    <property type="molecule type" value="Genomic_DNA"/>
</dbReference>
<evidence type="ECO:0000256" key="13">
    <source>
        <dbReference type="ARBA" id="ARBA00025634"/>
    </source>
</evidence>
<evidence type="ECO:0000313" key="19">
    <source>
        <dbReference type="EMBL" id="BBN48688.1"/>
    </source>
</evidence>
<keyword evidence="11 15" id="KW-0057">Aromatic amino acid biosynthesis</keyword>
<evidence type="ECO:0000256" key="2">
    <source>
        <dbReference type="ARBA" id="ARBA00004873"/>
    </source>
</evidence>